<protein>
    <submittedName>
        <fullName evidence="1">Uncharacterized protein</fullName>
    </submittedName>
</protein>
<dbReference type="RefSeq" id="WP_132399864.1">
    <property type="nucleotide sequence ID" value="NZ_SMKA01000001.1"/>
</dbReference>
<evidence type="ECO:0000313" key="1">
    <source>
        <dbReference type="EMBL" id="TDC35812.1"/>
    </source>
</evidence>
<accession>A0A4R4QKM6</accession>
<dbReference type="OrthoDB" id="9839159at2"/>
<name>A0A4R4QKM6_9ACTN</name>
<sequence length="96" mass="10387">MSQPVAVSDLNPGDYVWDIGWTTPLFVTGVSTPMHPALETAGYLVVAGHRYLLTENHWSPREQKLTHRANKQLTLDDPAAAASIYGAPAGKETIDG</sequence>
<dbReference type="AlphaFoldDB" id="A0A4R4QKM6"/>
<proteinExistence type="predicted"/>
<evidence type="ECO:0000313" key="2">
    <source>
        <dbReference type="Proteomes" id="UP000295075"/>
    </source>
</evidence>
<keyword evidence="2" id="KW-1185">Reference proteome</keyword>
<dbReference type="EMBL" id="SMKA01000001">
    <property type="protein sequence ID" value="TDC35812.1"/>
    <property type="molecule type" value="Genomic_DNA"/>
</dbReference>
<dbReference type="Proteomes" id="UP000295075">
    <property type="component" value="Unassembled WGS sequence"/>
</dbReference>
<comment type="caution">
    <text evidence="1">The sequence shown here is derived from an EMBL/GenBank/DDBJ whole genome shotgun (WGS) entry which is preliminary data.</text>
</comment>
<gene>
    <name evidence="1" type="ORF">E1261_00350</name>
</gene>
<organism evidence="1 2">
    <name type="scientific">Kribbella albertanoniae</name>
    <dbReference type="NCBI Taxonomy" id="1266829"/>
    <lineage>
        <taxon>Bacteria</taxon>
        <taxon>Bacillati</taxon>
        <taxon>Actinomycetota</taxon>
        <taxon>Actinomycetes</taxon>
        <taxon>Propionibacteriales</taxon>
        <taxon>Kribbellaceae</taxon>
        <taxon>Kribbella</taxon>
    </lineage>
</organism>
<reference evidence="1 2" key="1">
    <citation type="submission" date="2019-03" db="EMBL/GenBank/DDBJ databases">
        <title>Draft genome sequences of novel Actinobacteria.</title>
        <authorList>
            <person name="Sahin N."/>
            <person name="Ay H."/>
            <person name="Saygin H."/>
        </authorList>
    </citation>
    <scope>NUCLEOTIDE SEQUENCE [LARGE SCALE GENOMIC DNA]</scope>
    <source>
        <strain evidence="1 2">JCM 30547</strain>
    </source>
</reference>